<sequence length="60" mass="6413">MKIPLILCLFLVGFVSNASAAWKAAAAKAVITPKKNLWMAGYSSRKSGAKGKLQDLFAKT</sequence>
<organism evidence="1">
    <name type="scientific">marine metagenome</name>
    <dbReference type="NCBI Taxonomy" id="408172"/>
    <lineage>
        <taxon>unclassified sequences</taxon>
        <taxon>metagenomes</taxon>
        <taxon>ecological metagenomes</taxon>
    </lineage>
</organism>
<feature type="non-terminal residue" evidence="1">
    <location>
        <position position="60"/>
    </location>
</feature>
<name>A0A382NXF7_9ZZZZ</name>
<evidence type="ECO:0000313" key="1">
    <source>
        <dbReference type="EMBL" id="SVC65045.1"/>
    </source>
</evidence>
<proteinExistence type="predicted"/>
<dbReference type="AlphaFoldDB" id="A0A382NXF7"/>
<dbReference type="EMBL" id="UINC01102998">
    <property type="protein sequence ID" value="SVC65045.1"/>
    <property type="molecule type" value="Genomic_DNA"/>
</dbReference>
<reference evidence="1" key="1">
    <citation type="submission" date="2018-05" db="EMBL/GenBank/DDBJ databases">
        <authorList>
            <person name="Lanie J.A."/>
            <person name="Ng W.-L."/>
            <person name="Kazmierczak K.M."/>
            <person name="Andrzejewski T.M."/>
            <person name="Davidsen T.M."/>
            <person name="Wayne K.J."/>
            <person name="Tettelin H."/>
            <person name="Glass J.I."/>
            <person name="Rusch D."/>
            <person name="Podicherti R."/>
            <person name="Tsui H.-C.T."/>
            <person name="Winkler M.E."/>
        </authorList>
    </citation>
    <scope>NUCLEOTIDE SEQUENCE</scope>
</reference>
<accession>A0A382NXF7</accession>
<gene>
    <name evidence="1" type="ORF">METZ01_LOCUS317899</name>
</gene>
<protein>
    <submittedName>
        <fullName evidence="1">Uncharacterized protein</fullName>
    </submittedName>
</protein>